<accession>A0A6J4VCZ6</accession>
<dbReference type="AlphaFoldDB" id="A0A6J4VCZ6"/>
<proteinExistence type="predicted"/>
<name>A0A6J4VCZ6_9BACT</name>
<gene>
    <name evidence="1" type="ORF">AVDCRST_MAG19-2958</name>
</gene>
<sequence>MSVHVLANPLRGPVVARFSRNDRKNVLGRPFLVVALRFPVLGISP</sequence>
<dbReference type="EMBL" id="CADCWL010000152">
    <property type="protein sequence ID" value="CAA9572662.1"/>
    <property type="molecule type" value="Genomic_DNA"/>
</dbReference>
<organism evidence="1">
    <name type="scientific">uncultured Thermomicrobiales bacterium</name>
    <dbReference type="NCBI Taxonomy" id="1645740"/>
    <lineage>
        <taxon>Bacteria</taxon>
        <taxon>Pseudomonadati</taxon>
        <taxon>Thermomicrobiota</taxon>
        <taxon>Thermomicrobia</taxon>
        <taxon>Thermomicrobiales</taxon>
        <taxon>environmental samples</taxon>
    </lineage>
</organism>
<reference evidence="1" key="1">
    <citation type="submission" date="2020-02" db="EMBL/GenBank/DDBJ databases">
        <authorList>
            <person name="Meier V. D."/>
        </authorList>
    </citation>
    <scope>NUCLEOTIDE SEQUENCE</scope>
    <source>
        <strain evidence="1">AVDCRST_MAG19</strain>
    </source>
</reference>
<evidence type="ECO:0000313" key="1">
    <source>
        <dbReference type="EMBL" id="CAA9572662.1"/>
    </source>
</evidence>
<protein>
    <submittedName>
        <fullName evidence="1">Uncharacterized protein</fullName>
    </submittedName>
</protein>